<keyword evidence="1" id="KW-0812">Transmembrane</keyword>
<evidence type="ECO:0000313" key="3">
    <source>
        <dbReference type="Proteomes" id="UP000027778"/>
    </source>
</evidence>
<dbReference type="AlphaFoldDB" id="A0A073KR45"/>
<name>A0A073KR45_9BACI</name>
<dbReference type="STRING" id="574375.AZF08_12615"/>
<keyword evidence="3" id="KW-1185">Reference proteome</keyword>
<dbReference type="EMBL" id="JOTM01000004">
    <property type="protein sequence ID" value="KEK24878.1"/>
    <property type="molecule type" value="Genomic_DNA"/>
</dbReference>
<feature type="transmembrane region" description="Helical" evidence="1">
    <location>
        <begin position="53"/>
        <end position="74"/>
    </location>
</feature>
<keyword evidence="1" id="KW-0472">Membrane</keyword>
<dbReference type="Proteomes" id="UP000027778">
    <property type="component" value="Unassembled WGS sequence"/>
</dbReference>
<organism evidence="2 3">
    <name type="scientific">Bacillus gaemokensis</name>
    <dbReference type="NCBI Taxonomy" id="574375"/>
    <lineage>
        <taxon>Bacteria</taxon>
        <taxon>Bacillati</taxon>
        <taxon>Bacillota</taxon>
        <taxon>Bacilli</taxon>
        <taxon>Bacillales</taxon>
        <taxon>Bacillaceae</taxon>
        <taxon>Bacillus</taxon>
        <taxon>Bacillus cereus group</taxon>
    </lineage>
</organism>
<accession>A0A073KR45</accession>
<evidence type="ECO:0000256" key="1">
    <source>
        <dbReference type="SAM" id="Phobius"/>
    </source>
</evidence>
<dbReference type="OrthoDB" id="2924903at2"/>
<feature type="transmembrane region" description="Helical" evidence="1">
    <location>
        <begin position="94"/>
        <end position="116"/>
    </location>
</feature>
<dbReference type="RefSeq" id="WP_033673884.1">
    <property type="nucleotide sequence ID" value="NZ_JOTM01000004.1"/>
</dbReference>
<sequence length="120" mass="14058">MKLIEKILKEIVDSTSITDICNGGFCEFVSPVVDPIIFPEFHLFTSSSYKESIIFLLVLVGIFILSGFILEEILKRVFQRYCKNEENRVVFNKIFEKVMIVCISFYCIKAIIYFIIMKRH</sequence>
<keyword evidence="1" id="KW-1133">Transmembrane helix</keyword>
<reference evidence="2 3" key="1">
    <citation type="submission" date="2014-06" db="EMBL/GenBank/DDBJ databases">
        <title>Draft genome sequence of Bacillus gaemokensis JCM 15801 (MCCC 1A00707).</title>
        <authorList>
            <person name="Lai Q."/>
            <person name="Liu Y."/>
            <person name="Shao Z."/>
        </authorList>
    </citation>
    <scope>NUCLEOTIDE SEQUENCE [LARGE SCALE GENOMIC DNA]</scope>
    <source>
        <strain evidence="2 3">JCM 15801</strain>
    </source>
</reference>
<protein>
    <submittedName>
        <fullName evidence="2">Uncharacterized protein</fullName>
    </submittedName>
</protein>
<proteinExistence type="predicted"/>
<comment type="caution">
    <text evidence="2">The sequence shown here is derived from an EMBL/GenBank/DDBJ whole genome shotgun (WGS) entry which is preliminary data.</text>
</comment>
<gene>
    <name evidence="2" type="ORF">BAGA_21605</name>
</gene>
<evidence type="ECO:0000313" key="2">
    <source>
        <dbReference type="EMBL" id="KEK24878.1"/>
    </source>
</evidence>